<accession>R4YWW9</accession>
<dbReference type="PANTHER" id="PTHR38031:SF1">
    <property type="entry name" value="SULFUR CARRIER PROTEIN CYSO"/>
    <property type="match status" value="1"/>
</dbReference>
<keyword evidence="2" id="KW-1185">Reference proteome</keyword>
<name>R4YWW9_9ACTN</name>
<dbReference type="InterPro" id="IPR012675">
    <property type="entry name" value="Beta-grasp_dom_sf"/>
</dbReference>
<proteinExistence type="predicted"/>
<dbReference type="RefSeq" id="WP_012224426.1">
    <property type="nucleotide sequence ID" value="NZ_HG422565.1"/>
</dbReference>
<evidence type="ECO:0000313" key="1">
    <source>
        <dbReference type="EMBL" id="CCM62754.1"/>
    </source>
</evidence>
<reference evidence="1 2" key="1">
    <citation type="journal article" date="2013" name="ISME J.">
        <title>Metabolic model for the filamentous 'Candidatus Microthrix parvicella' based on genomic and metagenomic analyses.</title>
        <authorList>
            <person name="Jon McIlroy S."/>
            <person name="Kristiansen R."/>
            <person name="Albertsen M."/>
            <person name="Michael Karst S."/>
            <person name="Rossetti S."/>
            <person name="Lund Nielsen J."/>
            <person name="Tandoi V."/>
            <person name="James Seviour R."/>
            <person name="Nielsen P.H."/>
        </authorList>
    </citation>
    <scope>NUCLEOTIDE SEQUENCE [LARGE SCALE GENOMIC DNA]</scope>
    <source>
        <strain evidence="1 2">RN1</strain>
    </source>
</reference>
<dbReference type="InterPro" id="IPR016155">
    <property type="entry name" value="Mopterin_synth/thiamin_S_b"/>
</dbReference>
<dbReference type="STRING" id="1229780.BN381_130312"/>
<comment type="caution">
    <text evidence="1">The sequence shown here is derived from an EMBL/GenBank/DDBJ whole genome shotgun (WGS) entry which is preliminary data.</text>
</comment>
<protein>
    <submittedName>
        <fullName evidence="1">Putative sulfur carrier protein</fullName>
    </submittedName>
</protein>
<dbReference type="SUPFAM" id="SSF54285">
    <property type="entry name" value="MoaD/ThiS"/>
    <property type="match status" value="1"/>
</dbReference>
<dbReference type="eggNOG" id="COG1977">
    <property type="taxonomic scope" value="Bacteria"/>
</dbReference>
<dbReference type="AlphaFoldDB" id="R4YWW9"/>
<gene>
    <name evidence="1" type="ORF">BN381_130312</name>
</gene>
<dbReference type="InterPro" id="IPR052045">
    <property type="entry name" value="Sulfur_Carrier/Prot_Modifier"/>
</dbReference>
<organism evidence="1 2">
    <name type="scientific">Candidatus Neomicrothrix parvicella RN1</name>
    <dbReference type="NCBI Taxonomy" id="1229780"/>
    <lineage>
        <taxon>Bacteria</taxon>
        <taxon>Bacillati</taxon>
        <taxon>Actinomycetota</taxon>
        <taxon>Acidimicrobiia</taxon>
        <taxon>Acidimicrobiales</taxon>
        <taxon>Microthrixaceae</taxon>
        <taxon>Candidatus Neomicrothrix</taxon>
    </lineage>
</organism>
<dbReference type="InterPro" id="IPR003749">
    <property type="entry name" value="ThiS/MoaD-like"/>
</dbReference>
<dbReference type="Gene3D" id="3.10.20.30">
    <property type="match status" value="1"/>
</dbReference>
<evidence type="ECO:0000313" key="2">
    <source>
        <dbReference type="Proteomes" id="UP000018291"/>
    </source>
</evidence>
<dbReference type="Pfam" id="PF02597">
    <property type="entry name" value="ThiS"/>
    <property type="match status" value="1"/>
</dbReference>
<sequence>MVSIPSPLRSYADGACEVPADGSTLGEILLDLDRRHPGLRFRLIDEQGRVRKHMRIFVNRAIEDDLNRSLDPTDEVVLMQALSGG</sequence>
<dbReference type="HOGENOM" id="CLU_114601_1_0_11"/>
<dbReference type="EMBL" id="CANL01000005">
    <property type="protein sequence ID" value="CCM62754.1"/>
    <property type="molecule type" value="Genomic_DNA"/>
</dbReference>
<dbReference type="PANTHER" id="PTHR38031">
    <property type="entry name" value="SULFUR CARRIER PROTEIN SLR0821-RELATED"/>
    <property type="match status" value="1"/>
</dbReference>
<dbReference type="Proteomes" id="UP000018291">
    <property type="component" value="Unassembled WGS sequence"/>
</dbReference>